<comment type="caution">
    <text evidence="2">The sequence shown here is derived from an EMBL/GenBank/DDBJ whole genome shotgun (WGS) entry which is preliminary data.</text>
</comment>
<keyword evidence="1" id="KW-1133">Transmembrane helix</keyword>
<dbReference type="EMBL" id="PDUG01000002">
    <property type="protein sequence ID" value="PIC48718.1"/>
    <property type="molecule type" value="Genomic_DNA"/>
</dbReference>
<evidence type="ECO:0000256" key="1">
    <source>
        <dbReference type="SAM" id="Phobius"/>
    </source>
</evidence>
<reference evidence="3" key="1">
    <citation type="submission" date="2017-10" db="EMBL/GenBank/DDBJ databases">
        <title>Rapid genome shrinkage in a self-fertile nematode reveals novel sperm competition proteins.</title>
        <authorList>
            <person name="Yin D."/>
            <person name="Schwarz E.M."/>
            <person name="Thomas C.G."/>
            <person name="Felde R.L."/>
            <person name="Korf I.F."/>
            <person name="Cutter A.D."/>
            <person name="Schartner C.M."/>
            <person name="Ralston E.J."/>
            <person name="Meyer B.J."/>
            <person name="Haag E.S."/>
        </authorList>
    </citation>
    <scope>NUCLEOTIDE SEQUENCE [LARGE SCALE GENOMIC DNA]</scope>
    <source>
        <strain evidence="3">JU1422</strain>
    </source>
</reference>
<dbReference type="PANTHER" id="PTHR31847:SF1">
    <property type="entry name" value="DUF1084 DOMAIN-CONTAINING PROTEIN-RELATED"/>
    <property type="match status" value="1"/>
</dbReference>
<organism evidence="2 3">
    <name type="scientific">Caenorhabditis nigoni</name>
    <dbReference type="NCBI Taxonomy" id="1611254"/>
    <lineage>
        <taxon>Eukaryota</taxon>
        <taxon>Metazoa</taxon>
        <taxon>Ecdysozoa</taxon>
        <taxon>Nematoda</taxon>
        <taxon>Chromadorea</taxon>
        <taxon>Rhabditida</taxon>
        <taxon>Rhabditina</taxon>
        <taxon>Rhabditomorpha</taxon>
        <taxon>Rhabditoidea</taxon>
        <taxon>Rhabditidae</taxon>
        <taxon>Peloderinae</taxon>
        <taxon>Caenorhabditis</taxon>
    </lineage>
</organism>
<feature type="transmembrane region" description="Helical" evidence="1">
    <location>
        <begin position="78"/>
        <end position="97"/>
    </location>
</feature>
<keyword evidence="3" id="KW-1185">Reference proteome</keyword>
<evidence type="ECO:0000313" key="3">
    <source>
        <dbReference type="Proteomes" id="UP000230233"/>
    </source>
</evidence>
<dbReference type="AlphaFoldDB" id="A0A2G5VAD3"/>
<feature type="transmembrane region" description="Helical" evidence="1">
    <location>
        <begin position="103"/>
        <end position="125"/>
    </location>
</feature>
<name>A0A2G5VAD3_9PELO</name>
<dbReference type="PANTHER" id="PTHR31847">
    <property type="entry name" value="PROTEIN CBG10327"/>
    <property type="match status" value="1"/>
</dbReference>
<feature type="transmembrane region" description="Helical" evidence="1">
    <location>
        <begin position="146"/>
        <end position="166"/>
    </location>
</feature>
<evidence type="ECO:0000313" key="2">
    <source>
        <dbReference type="EMBL" id="PIC48718.1"/>
    </source>
</evidence>
<keyword evidence="1" id="KW-0472">Membrane</keyword>
<proteinExistence type="predicted"/>
<gene>
    <name evidence="2" type="primary">Cnig_chr_II.g7592</name>
    <name evidence="2" type="ORF">B9Z55_007592</name>
</gene>
<accession>A0A2G5VAD3</accession>
<feature type="transmembrane region" description="Helical" evidence="1">
    <location>
        <begin position="7"/>
        <end position="28"/>
    </location>
</feature>
<dbReference type="Proteomes" id="UP000230233">
    <property type="component" value="Chromosome II"/>
</dbReference>
<sequence length="249" mass="29679">MGRFSYFFYNFYLIVLYIILFIIFISQIQTFLDLEHQSTAYHIAALTFNIPIMIRSFYDLGKSQEERQSPQWFIWNRYLLAVLVFVVNFSLPASNVLEMEYSIILTIIFGFCLILFFFSTFEHWAVQYHDFHLSFPKNAKVTNLQIVGLILFHILLVLSFLLIFYICPNEFSTYQRYQNNQFLRKACHLINIMSIPLNYCAVLAWNSKKLKFKGIHPGTKRRWLGVMKKDQKGKWVVDAEPEDHRFFVV</sequence>
<dbReference type="OrthoDB" id="5849631at2759"/>
<protein>
    <submittedName>
        <fullName evidence="2">Uncharacterized protein</fullName>
    </submittedName>
</protein>
<feature type="transmembrane region" description="Helical" evidence="1">
    <location>
        <begin position="186"/>
        <end position="205"/>
    </location>
</feature>
<keyword evidence="1" id="KW-0812">Transmembrane</keyword>